<proteinExistence type="predicted"/>
<keyword evidence="1" id="KW-0677">Repeat</keyword>
<dbReference type="PROSITE" id="PS50088">
    <property type="entry name" value="ANK_REPEAT"/>
    <property type="match status" value="5"/>
</dbReference>
<dbReference type="PROSITE" id="PS50297">
    <property type="entry name" value="ANK_REP_REGION"/>
    <property type="match status" value="5"/>
</dbReference>
<organism evidence="4 5">
    <name type="scientific">Dimorphilus gyrociliatus</name>
    <dbReference type="NCBI Taxonomy" id="2664684"/>
    <lineage>
        <taxon>Eukaryota</taxon>
        <taxon>Metazoa</taxon>
        <taxon>Spiralia</taxon>
        <taxon>Lophotrochozoa</taxon>
        <taxon>Annelida</taxon>
        <taxon>Polychaeta</taxon>
        <taxon>Polychaeta incertae sedis</taxon>
        <taxon>Dinophilidae</taxon>
        <taxon>Dimorphilus</taxon>
    </lineage>
</organism>
<dbReference type="PANTHER" id="PTHR24198:SF165">
    <property type="entry name" value="ANKYRIN REPEAT-CONTAINING PROTEIN-RELATED"/>
    <property type="match status" value="1"/>
</dbReference>
<feature type="repeat" description="ANK" evidence="3">
    <location>
        <begin position="159"/>
        <end position="186"/>
    </location>
</feature>
<sequence>MGKGDNKLGQELLAAIQDANLEDVRHIVDQKIKKKDKVQFFCVKDGEERMPNDYETAVLAAAECENSEILRFLIDSGACVNFVSKELIKGKIHLRTPLHVAVENHLYDNMELLLDANAHVNEPDHYGKTVLHLAVLKADCGATRMLLCRGANVHQVDSNGISPLQIACKYGHVELVRILLEHYAQVFSLLQRGPSALHIAAQEGHIPVIDMLSRSVDVNIKMACWGDLEEKAAIHLASERGLIETVRFLVERYQADIHVEDGFGNTPLHCVLIQRHDYKRMRRKEDFDLLADYLLKKGAEVQAKNVHGDTPLHLAAKNGFHKIAELLLRSRANPSDRNKDGKSAAKLVPLHDKAMQQTFKKFQLTGSPLHFPSSANSSPGLSIRSHSSLFEEDSFRRKRLNCSPNRRLQCSFDEEFCPSAPPS</sequence>
<dbReference type="InterPro" id="IPR002110">
    <property type="entry name" value="Ankyrin_rpt"/>
</dbReference>
<dbReference type="OrthoDB" id="9984784at2759"/>
<evidence type="ECO:0000256" key="2">
    <source>
        <dbReference type="ARBA" id="ARBA00023043"/>
    </source>
</evidence>
<keyword evidence="2 3" id="KW-0040">ANK repeat</keyword>
<dbReference type="PANTHER" id="PTHR24198">
    <property type="entry name" value="ANKYRIN REPEAT AND PROTEIN KINASE DOMAIN-CONTAINING PROTEIN"/>
    <property type="match status" value="1"/>
</dbReference>
<gene>
    <name evidence="4" type="ORF">DGYR_LOCUS7791</name>
</gene>
<dbReference type="Pfam" id="PF12796">
    <property type="entry name" value="Ank_2"/>
    <property type="match status" value="3"/>
</dbReference>
<dbReference type="SMART" id="SM00248">
    <property type="entry name" value="ANK"/>
    <property type="match status" value="8"/>
</dbReference>
<dbReference type="EMBL" id="CAJFCJ010000010">
    <property type="protein sequence ID" value="CAD5119576.1"/>
    <property type="molecule type" value="Genomic_DNA"/>
</dbReference>
<evidence type="ECO:0000256" key="1">
    <source>
        <dbReference type="ARBA" id="ARBA00022737"/>
    </source>
</evidence>
<accession>A0A7I8VTF1</accession>
<comment type="caution">
    <text evidence="4">The sequence shown here is derived from an EMBL/GenBank/DDBJ whole genome shotgun (WGS) entry which is preliminary data.</text>
</comment>
<evidence type="ECO:0000313" key="5">
    <source>
        <dbReference type="Proteomes" id="UP000549394"/>
    </source>
</evidence>
<protein>
    <submittedName>
        <fullName evidence="4">DgyrCDS8178</fullName>
    </submittedName>
</protein>
<dbReference type="AlphaFoldDB" id="A0A7I8VTF1"/>
<feature type="repeat" description="ANK" evidence="3">
    <location>
        <begin position="93"/>
        <end position="125"/>
    </location>
</feature>
<evidence type="ECO:0000313" key="4">
    <source>
        <dbReference type="EMBL" id="CAD5119576.1"/>
    </source>
</evidence>
<dbReference type="InterPro" id="IPR036770">
    <property type="entry name" value="Ankyrin_rpt-contain_sf"/>
</dbReference>
<feature type="repeat" description="ANK" evidence="3">
    <location>
        <begin position="126"/>
        <end position="158"/>
    </location>
</feature>
<feature type="repeat" description="ANK" evidence="3">
    <location>
        <begin position="307"/>
        <end position="339"/>
    </location>
</feature>
<keyword evidence="5" id="KW-1185">Reference proteome</keyword>
<feature type="repeat" description="ANK" evidence="3">
    <location>
        <begin position="192"/>
        <end position="212"/>
    </location>
</feature>
<dbReference type="SUPFAM" id="SSF48403">
    <property type="entry name" value="Ankyrin repeat"/>
    <property type="match status" value="1"/>
</dbReference>
<dbReference type="Gene3D" id="1.25.40.20">
    <property type="entry name" value="Ankyrin repeat-containing domain"/>
    <property type="match status" value="2"/>
</dbReference>
<reference evidence="4 5" key="1">
    <citation type="submission" date="2020-08" db="EMBL/GenBank/DDBJ databases">
        <authorList>
            <person name="Hejnol A."/>
        </authorList>
    </citation>
    <scope>NUCLEOTIDE SEQUENCE [LARGE SCALE GENOMIC DNA]</scope>
</reference>
<dbReference type="PRINTS" id="PR01415">
    <property type="entry name" value="ANKYRIN"/>
</dbReference>
<evidence type="ECO:0000256" key="3">
    <source>
        <dbReference type="PROSITE-ProRule" id="PRU00023"/>
    </source>
</evidence>
<name>A0A7I8VTF1_9ANNE</name>
<dbReference type="Proteomes" id="UP000549394">
    <property type="component" value="Unassembled WGS sequence"/>
</dbReference>